<dbReference type="AlphaFoldDB" id="A0A1A5YRK0"/>
<reference evidence="3 4" key="1">
    <citation type="submission" date="2016-05" db="EMBL/GenBank/DDBJ databases">
        <title>Paenibacillus oryzae. sp. nov., isolated from the rice root.</title>
        <authorList>
            <person name="Zhang J."/>
            <person name="Zhang X."/>
        </authorList>
    </citation>
    <scope>NUCLEOTIDE SEQUENCE [LARGE SCALE GENOMIC DNA]</scope>
    <source>
        <strain evidence="3 4">1DrF-4</strain>
    </source>
</reference>
<proteinExistence type="predicted"/>
<dbReference type="InterPro" id="IPR029058">
    <property type="entry name" value="AB_hydrolase_fold"/>
</dbReference>
<keyword evidence="1" id="KW-0472">Membrane</keyword>
<dbReference type="GO" id="GO:0016787">
    <property type="term" value="F:hydrolase activity"/>
    <property type="evidence" value="ECO:0007669"/>
    <property type="project" value="InterPro"/>
</dbReference>
<name>A0A1A5YRK0_9BACL</name>
<keyword evidence="1" id="KW-0812">Transmembrane</keyword>
<sequence>MWLRILLWGFLLIALIVGGALLYLGSQTYSPSTKAEAAMQGNSDVTVTKVKNGYKFEASDGATVQPNVIFYPGGLVKPESYSPFANELAQLGHRVYIAKMPLNLAIFGQNKADAFIKEHPDEAYVIGGHSLGGAFAARYANQHSDKLVGVYFLASYADDGGTLADTNLSALQLTGSADGVLNWEEWERTKANLPANTEYVSIEGGNHGQFGSYGHQKGDNEPQIGEAEQLENIINAMQQWMEQLSK</sequence>
<dbReference type="InterPro" id="IPR029059">
    <property type="entry name" value="AB_hydrolase_5"/>
</dbReference>
<dbReference type="Pfam" id="PF12695">
    <property type="entry name" value="Abhydrolase_5"/>
    <property type="match status" value="1"/>
</dbReference>
<protein>
    <recommendedName>
        <fullName evidence="2">Alpha/beta hydrolase fold-5 domain-containing protein</fullName>
    </recommendedName>
</protein>
<dbReference type="STRING" id="1844972.A7K91_10270"/>
<keyword evidence="1" id="KW-1133">Transmembrane helix</keyword>
<feature type="transmembrane region" description="Helical" evidence="1">
    <location>
        <begin position="6"/>
        <end position="24"/>
    </location>
</feature>
<comment type="caution">
    <text evidence="3">The sequence shown here is derived from an EMBL/GenBank/DDBJ whole genome shotgun (WGS) entry which is preliminary data.</text>
</comment>
<accession>A0A1A5YRK0</accession>
<evidence type="ECO:0000313" key="3">
    <source>
        <dbReference type="EMBL" id="OBR68247.1"/>
    </source>
</evidence>
<feature type="domain" description="Alpha/beta hydrolase fold-5" evidence="2">
    <location>
        <begin position="68"/>
        <end position="230"/>
    </location>
</feature>
<gene>
    <name evidence="3" type="ORF">A7K91_10270</name>
</gene>
<organism evidence="3 4">
    <name type="scientific">Paenibacillus oryzae</name>
    <dbReference type="NCBI Taxonomy" id="1844972"/>
    <lineage>
        <taxon>Bacteria</taxon>
        <taxon>Bacillati</taxon>
        <taxon>Bacillota</taxon>
        <taxon>Bacilli</taxon>
        <taxon>Bacillales</taxon>
        <taxon>Paenibacillaceae</taxon>
        <taxon>Paenibacillus</taxon>
    </lineage>
</organism>
<dbReference type="SUPFAM" id="SSF53474">
    <property type="entry name" value="alpha/beta-Hydrolases"/>
    <property type="match status" value="1"/>
</dbReference>
<evidence type="ECO:0000313" key="4">
    <source>
        <dbReference type="Proteomes" id="UP000092024"/>
    </source>
</evidence>
<dbReference type="EMBL" id="LYPA01000028">
    <property type="protein sequence ID" value="OBR68247.1"/>
    <property type="molecule type" value="Genomic_DNA"/>
</dbReference>
<keyword evidence="4" id="KW-1185">Reference proteome</keyword>
<dbReference type="Gene3D" id="3.40.50.1820">
    <property type="entry name" value="alpha/beta hydrolase"/>
    <property type="match status" value="1"/>
</dbReference>
<evidence type="ECO:0000256" key="1">
    <source>
        <dbReference type="SAM" id="Phobius"/>
    </source>
</evidence>
<dbReference type="Proteomes" id="UP000092024">
    <property type="component" value="Unassembled WGS sequence"/>
</dbReference>
<evidence type="ECO:0000259" key="2">
    <source>
        <dbReference type="Pfam" id="PF12695"/>
    </source>
</evidence>